<keyword evidence="4" id="KW-1185">Reference proteome</keyword>
<name>V6KA19_STRRC</name>
<protein>
    <submittedName>
        <fullName evidence="3">Uncharacterized protein</fullName>
    </submittedName>
</protein>
<feature type="region of interest" description="Disordered" evidence="1">
    <location>
        <begin position="1"/>
        <end position="154"/>
    </location>
</feature>
<dbReference type="STRING" id="1352936.M878_27830"/>
<reference evidence="3 4" key="1">
    <citation type="journal article" date="2014" name="Genome Announc.">
        <title>Draft Genome Sequence of Streptomyces roseochromogenes subsp. oscitans DS 12.976, Producer of the Aminocoumarin Antibiotic Clorobiocin.</title>
        <authorList>
            <person name="Ruckert C."/>
            <person name="Kalinowski J."/>
            <person name="Heide L."/>
            <person name="Apel A.K."/>
        </authorList>
    </citation>
    <scope>NUCLEOTIDE SEQUENCE [LARGE SCALE GENOMIC DNA]</scope>
    <source>
        <strain evidence="3 4">DS 12.976</strain>
    </source>
</reference>
<keyword evidence="2" id="KW-1133">Transmembrane helix</keyword>
<dbReference type="HOGENOM" id="CLU_1242496_0_0_11"/>
<gene>
    <name evidence="3" type="ORF">M878_27830</name>
</gene>
<accession>V6KA19</accession>
<evidence type="ECO:0000256" key="1">
    <source>
        <dbReference type="SAM" id="MobiDB-lite"/>
    </source>
</evidence>
<feature type="compositionally biased region" description="Low complexity" evidence="1">
    <location>
        <begin position="27"/>
        <end position="43"/>
    </location>
</feature>
<evidence type="ECO:0000313" key="4">
    <source>
        <dbReference type="Proteomes" id="UP000017984"/>
    </source>
</evidence>
<sequence>TGGPGGAADPTAVLPNTGAADPTAVLPNTGPQGQQPEQPHPWQTQLRAARDRNEQTQVQQFLSPEDDPLRHRPQRQVARPGQQPRQARRAAPQQPQPRGRQQGYQQGYGYAPQQPQQPQQYAPPQQPQRYAPPAPEPQRPAREPRAPRQRSANPMKIPGLGCLKGCLFTIVILVVASWLIYELTPLHTWIGQGRGYWHEVTHWVHQTSKWIKDLGGSSGSGN</sequence>
<dbReference type="AlphaFoldDB" id="V6KA19"/>
<dbReference type="PATRIC" id="fig|1352936.5.peg.5809"/>
<comment type="caution">
    <text evidence="3">The sequence shown here is derived from an EMBL/GenBank/DDBJ whole genome shotgun (WGS) entry which is preliminary data.</text>
</comment>
<feature type="transmembrane region" description="Helical" evidence="2">
    <location>
        <begin position="157"/>
        <end position="181"/>
    </location>
</feature>
<feature type="compositionally biased region" description="Low complexity" evidence="1">
    <location>
        <begin position="75"/>
        <end position="123"/>
    </location>
</feature>
<organism evidence="3 4">
    <name type="scientific">Streptomyces roseochromogenus subsp. oscitans DS 12.976</name>
    <dbReference type="NCBI Taxonomy" id="1352936"/>
    <lineage>
        <taxon>Bacteria</taxon>
        <taxon>Bacillati</taxon>
        <taxon>Actinomycetota</taxon>
        <taxon>Actinomycetes</taxon>
        <taxon>Kitasatosporales</taxon>
        <taxon>Streptomycetaceae</taxon>
        <taxon>Streptomyces</taxon>
    </lineage>
</organism>
<evidence type="ECO:0000313" key="3">
    <source>
        <dbReference type="EMBL" id="EST25819.1"/>
    </source>
</evidence>
<feature type="compositionally biased region" description="Pro residues" evidence="1">
    <location>
        <begin position="124"/>
        <end position="138"/>
    </location>
</feature>
<feature type="non-terminal residue" evidence="3">
    <location>
        <position position="1"/>
    </location>
</feature>
<dbReference type="Proteomes" id="UP000017984">
    <property type="component" value="Chromosome"/>
</dbReference>
<dbReference type="EMBL" id="AWQX01000237">
    <property type="protein sequence ID" value="EST25819.1"/>
    <property type="molecule type" value="Genomic_DNA"/>
</dbReference>
<keyword evidence="2" id="KW-0812">Transmembrane</keyword>
<evidence type="ECO:0000256" key="2">
    <source>
        <dbReference type="SAM" id="Phobius"/>
    </source>
</evidence>
<proteinExistence type="predicted"/>
<keyword evidence="2" id="KW-0472">Membrane</keyword>